<dbReference type="eggNOG" id="COG1455">
    <property type="taxonomic scope" value="Bacteria"/>
</dbReference>
<dbReference type="OrthoDB" id="1641940at2"/>
<feature type="transmembrane region" description="Helical" evidence="9">
    <location>
        <begin position="271"/>
        <end position="294"/>
    </location>
</feature>
<accession>M2P8A8</accession>
<evidence type="ECO:0000256" key="8">
    <source>
        <dbReference type="PIRNR" id="PIRNR006351"/>
    </source>
</evidence>
<dbReference type="Proteomes" id="UP000011758">
    <property type="component" value="Unassembled WGS sequence"/>
</dbReference>
<protein>
    <recommendedName>
        <fullName evidence="8">Permease IIC component</fullName>
    </recommendedName>
</protein>
<evidence type="ECO:0000256" key="2">
    <source>
        <dbReference type="ARBA" id="ARBA00022448"/>
    </source>
</evidence>
<evidence type="ECO:0000313" key="12">
    <source>
        <dbReference type="Proteomes" id="UP000011758"/>
    </source>
</evidence>
<evidence type="ECO:0000256" key="6">
    <source>
        <dbReference type="ARBA" id="ARBA00022989"/>
    </source>
</evidence>
<keyword evidence="6 9" id="KW-1133">Transmembrane helix</keyword>
<dbReference type="PROSITE" id="PS51105">
    <property type="entry name" value="PTS_EIIC_TYPE_3"/>
    <property type="match status" value="1"/>
</dbReference>
<dbReference type="PANTHER" id="PTHR33989">
    <property type="match status" value="1"/>
</dbReference>
<comment type="subcellular location">
    <subcellularLocation>
        <location evidence="1">Cell membrane</location>
        <topology evidence="1">Multi-pass membrane protein</topology>
    </subcellularLocation>
</comment>
<sequence>MDAFADTLGRVGAAFGQNKYLNAIKNAFQNFMPATITGAIGVLWTNVLVNSSTGLGALWKPIMALEVLNPIFSAMQYATISCITIGVTMLLAQEIANANGETGAYPALLGFILWLMVTPTSANITSLAISGVDKAGKNIGLSLTQYIDFGKIVKDFNALNPASPLTEVNGGNFSWSGIFSSYTGATGLFTGLIVAIVGLEIYNLFRKNDALKIKMPEQVPPGVAKAFEVLIPTALTCIVIGAIGLICQLVTKAELNALIYNSVQAPLQKLVGDNIIAVCIMYVIIMLFWCVGIHGNNMLAAVKEPIFRPLLYANVAAYTSKQAIPNVMNLTMLQMFAEFGGSGVTIGLVIAIFIFSRREDNRTIAGISVVPGLFNINETMTFGIPLVLNPILDIPFIFAPVITMIVGWILVSSGFCPKIVIEVPWTMPPVILGFLATGGNIMGAISQLIVVAVSVVVYIPFLIAYESYQNKQAAAE</sequence>
<keyword evidence="7 8" id="KW-0472">Membrane</keyword>
<feature type="transmembrane region" description="Helical" evidence="9">
    <location>
        <begin position="336"/>
        <end position="355"/>
    </location>
</feature>
<dbReference type="GO" id="GO:0009401">
    <property type="term" value="P:phosphoenolpyruvate-dependent sugar phosphotransferase system"/>
    <property type="evidence" value="ECO:0007669"/>
    <property type="project" value="InterPro"/>
</dbReference>
<feature type="transmembrane region" description="Helical" evidence="9">
    <location>
        <begin position="419"/>
        <end position="438"/>
    </location>
</feature>
<keyword evidence="12" id="KW-1185">Reference proteome</keyword>
<dbReference type="InterPro" id="IPR004501">
    <property type="entry name" value="PTS_EIIC_3"/>
</dbReference>
<evidence type="ECO:0000313" key="11">
    <source>
        <dbReference type="EMBL" id="EMD16562.1"/>
    </source>
</evidence>
<evidence type="ECO:0000256" key="9">
    <source>
        <dbReference type="SAM" id="Phobius"/>
    </source>
</evidence>
<organism evidence="11 12">
    <name type="scientific">Eggerthia catenaformis OT 569 = DSM 20559</name>
    <dbReference type="NCBI Taxonomy" id="999415"/>
    <lineage>
        <taxon>Bacteria</taxon>
        <taxon>Bacillati</taxon>
        <taxon>Bacillota</taxon>
        <taxon>Erysipelotrichia</taxon>
        <taxon>Erysipelotrichales</taxon>
        <taxon>Coprobacillaceae</taxon>
        <taxon>Eggerthia</taxon>
    </lineage>
</organism>
<dbReference type="AlphaFoldDB" id="M2P8A8"/>
<dbReference type="BioCyc" id="ECAT999415-HMP:GTTI-1142-MONOMER"/>
<reference evidence="11 12" key="1">
    <citation type="submission" date="2013-02" db="EMBL/GenBank/DDBJ databases">
        <title>The Genome Sequence of Lactobacillus catenaformis F0143.</title>
        <authorList>
            <consortium name="The Broad Institute Genome Sequencing Platform"/>
            <person name="Earl A."/>
            <person name="Ward D."/>
            <person name="Feldgarden M."/>
            <person name="Gevers D."/>
            <person name="Izard J."/>
            <person name="Blanton J.M."/>
            <person name="Mathney J."/>
            <person name="Dewhirst F.E."/>
            <person name="Young S.K."/>
            <person name="Zeng Q."/>
            <person name="Gargeya S."/>
            <person name="Fitzgerald M."/>
            <person name="Haas B."/>
            <person name="Abouelleil A."/>
            <person name="Alvarado L."/>
            <person name="Arachchi H.M."/>
            <person name="Berlin A."/>
            <person name="Chapman S.B."/>
            <person name="Gearin G."/>
            <person name="Goldberg J."/>
            <person name="Griggs A."/>
            <person name="Gujja S."/>
            <person name="Hansen M."/>
            <person name="Heiman D."/>
            <person name="Howarth C."/>
            <person name="Larimer J."/>
            <person name="Lui A."/>
            <person name="MacDonald P.J.P."/>
            <person name="McCowen C."/>
            <person name="Montmayeur A."/>
            <person name="Murphy C."/>
            <person name="Neiman D."/>
            <person name="Pearson M."/>
            <person name="Priest M."/>
            <person name="Roberts A."/>
            <person name="Saif S."/>
            <person name="Shea T."/>
            <person name="Sisk P."/>
            <person name="Stolte C."/>
            <person name="Sykes S."/>
            <person name="Wortman J."/>
            <person name="Nusbaum C."/>
            <person name="Birren B."/>
        </authorList>
    </citation>
    <scope>NUCLEOTIDE SEQUENCE [LARGE SCALE GENOMIC DNA]</scope>
    <source>
        <strain evidence="11 12">OT 569</strain>
    </source>
</reference>
<keyword evidence="4 8" id="KW-0762">Sugar transport</keyword>
<evidence type="ECO:0000256" key="1">
    <source>
        <dbReference type="ARBA" id="ARBA00004651"/>
    </source>
</evidence>
<feature type="transmembrane region" description="Helical" evidence="9">
    <location>
        <begin position="31"/>
        <end position="51"/>
    </location>
</feature>
<feature type="transmembrane region" description="Helical" evidence="9">
    <location>
        <begin position="394"/>
        <end position="412"/>
    </location>
</feature>
<feature type="transmembrane region" description="Helical" evidence="9">
    <location>
        <begin position="71"/>
        <end position="92"/>
    </location>
</feature>
<proteinExistence type="predicted"/>
<dbReference type="GO" id="GO:0005886">
    <property type="term" value="C:plasma membrane"/>
    <property type="evidence" value="ECO:0007669"/>
    <property type="project" value="UniProtKB-SubCell"/>
</dbReference>
<feature type="transmembrane region" description="Helical" evidence="9">
    <location>
        <begin position="367"/>
        <end position="388"/>
    </location>
</feature>
<feature type="transmembrane region" description="Helical" evidence="9">
    <location>
        <begin position="104"/>
        <end position="124"/>
    </location>
</feature>
<keyword evidence="2 8" id="KW-0813">Transport</keyword>
<keyword evidence="3 8" id="KW-1003">Cell membrane</keyword>
<feature type="domain" description="PTS EIIC type-3" evidence="10">
    <location>
        <begin position="4"/>
        <end position="461"/>
    </location>
</feature>
<evidence type="ECO:0000256" key="4">
    <source>
        <dbReference type="ARBA" id="ARBA00022597"/>
    </source>
</evidence>
<feature type="transmembrane region" description="Helical" evidence="9">
    <location>
        <begin position="182"/>
        <end position="205"/>
    </location>
</feature>
<dbReference type="InterPro" id="IPR004796">
    <property type="entry name" value="PTS_IIC_cello"/>
</dbReference>
<feature type="transmembrane region" description="Helical" evidence="9">
    <location>
        <begin position="226"/>
        <end position="251"/>
    </location>
</feature>
<dbReference type="PATRIC" id="fig|999415.3.peg.1134"/>
<dbReference type="InterPro" id="IPR051088">
    <property type="entry name" value="PTS_Sugar-EIIC/EIIB"/>
</dbReference>
<dbReference type="Pfam" id="PF02378">
    <property type="entry name" value="PTS_EIIC"/>
    <property type="match status" value="1"/>
</dbReference>
<name>M2P8A8_9FIRM</name>
<keyword evidence="5 9" id="KW-0812">Transmembrane</keyword>
<dbReference type="NCBIfam" id="TIGR00410">
    <property type="entry name" value="lacE"/>
    <property type="match status" value="1"/>
</dbReference>
<dbReference type="EMBL" id="AGEJ01000018">
    <property type="protein sequence ID" value="EMD16562.1"/>
    <property type="molecule type" value="Genomic_DNA"/>
</dbReference>
<evidence type="ECO:0000256" key="5">
    <source>
        <dbReference type="ARBA" id="ARBA00022692"/>
    </source>
</evidence>
<evidence type="ECO:0000259" key="10">
    <source>
        <dbReference type="PROSITE" id="PS51105"/>
    </source>
</evidence>
<evidence type="ECO:0000256" key="7">
    <source>
        <dbReference type="ARBA" id="ARBA00023136"/>
    </source>
</evidence>
<dbReference type="GO" id="GO:1901264">
    <property type="term" value="P:carbohydrate derivative transport"/>
    <property type="evidence" value="ECO:0007669"/>
    <property type="project" value="TreeGrafter"/>
</dbReference>
<comment type="function">
    <text evidence="8">The phosphoenolpyruvate-dependent sugar phosphotransferase system (PTS), a major carbohydrate active -transport system, catalyzes the phosphorylation of incoming sugar substrates concomitant with their translocation across the cell membrane.</text>
</comment>
<dbReference type="PIRSF" id="PIRSF006351">
    <property type="entry name" value="PTS_EIIC-Cellobiose"/>
    <property type="match status" value="1"/>
</dbReference>
<dbReference type="RefSeq" id="WP_004802937.1">
    <property type="nucleotide sequence ID" value="NZ_AUGJ01000002.1"/>
</dbReference>
<comment type="caution">
    <text evidence="11">The sequence shown here is derived from an EMBL/GenBank/DDBJ whole genome shotgun (WGS) entry which is preliminary data.</text>
</comment>
<evidence type="ECO:0000256" key="3">
    <source>
        <dbReference type="ARBA" id="ARBA00022475"/>
    </source>
</evidence>
<dbReference type="PANTHER" id="PTHR33989:SF4">
    <property type="entry name" value="PTS SYSTEM N,N'-DIACETYLCHITOBIOSE-SPECIFIC EIIC COMPONENT"/>
    <property type="match status" value="1"/>
</dbReference>
<dbReference type="STRING" id="999415.HMPREF9943_01116"/>
<feature type="transmembrane region" description="Helical" evidence="9">
    <location>
        <begin position="444"/>
        <end position="465"/>
    </location>
</feature>
<dbReference type="InterPro" id="IPR003352">
    <property type="entry name" value="PTS_EIIC"/>
</dbReference>
<dbReference type="GO" id="GO:0008982">
    <property type="term" value="F:protein-N(PI)-phosphohistidine-sugar phosphotransferase activity"/>
    <property type="evidence" value="ECO:0007669"/>
    <property type="project" value="UniProtKB-UniRule"/>
</dbReference>
<gene>
    <name evidence="11" type="ORF">HMPREF9943_01116</name>
</gene>